<protein>
    <submittedName>
        <fullName evidence="6">Uncharacterized protein</fullName>
    </submittedName>
</protein>
<name>A0ABN1MEZ7_9FLAO</name>
<evidence type="ECO:0000256" key="2">
    <source>
        <dbReference type="ARBA" id="ARBA00022692"/>
    </source>
</evidence>
<dbReference type="Proteomes" id="UP001500507">
    <property type="component" value="Unassembled WGS sequence"/>
</dbReference>
<feature type="transmembrane region" description="Helical" evidence="5">
    <location>
        <begin position="40"/>
        <end position="57"/>
    </location>
</feature>
<accession>A0ABN1MEZ7</accession>
<sequence length="89" mass="10006">MKNEFIRYGLAKHRRIVGILQFIGGISLLIGVFYSTMLALAASTGLALIMILGYGVRIKIRDPFLASFPALFYAAFNSYLAYRWLTLIL</sequence>
<keyword evidence="2 5" id="KW-0812">Transmembrane</keyword>
<dbReference type="EMBL" id="BAAAFG010000005">
    <property type="protein sequence ID" value="GAA0871707.1"/>
    <property type="molecule type" value="Genomic_DNA"/>
</dbReference>
<gene>
    <name evidence="6" type="ORF">GCM10009117_08530</name>
</gene>
<keyword evidence="3 5" id="KW-1133">Transmembrane helix</keyword>
<feature type="transmembrane region" description="Helical" evidence="5">
    <location>
        <begin position="64"/>
        <end position="85"/>
    </location>
</feature>
<comment type="caution">
    <text evidence="6">The sequence shown here is derived from an EMBL/GenBank/DDBJ whole genome shotgun (WGS) entry which is preliminary data.</text>
</comment>
<organism evidence="6 7">
    <name type="scientific">Gangjinia marincola</name>
    <dbReference type="NCBI Taxonomy" id="578463"/>
    <lineage>
        <taxon>Bacteria</taxon>
        <taxon>Pseudomonadati</taxon>
        <taxon>Bacteroidota</taxon>
        <taxon>Flavobacteriia</taxon>
        <taxon>Flavobacteriales</taxon>
        <taxon>Flavobacteriaceae</taxon>
        <taxon>Gangjinia</taxon>
    </lineage>
</organism>
<evidence type="ECO:0000256" key="5">
    <source>
        <dbReference type="SAM" id="Phobius"/>
    </source>
</evidence>
<evidence type="ECO:0000313" key="6">
    <source>
        <dbReference type="EMBL" id="GAA0871707.1"/>
    </source>
</evidence>
<proteinExistence type="predicted"/>
<keyword evidence="7" id="KW-1185">Reference proteome</keyword>
<dbReference type="Pfam" id="PF13564">
    <property type="entry name" value="DoxX_2"/>
    <property type="match status" value="1"/>
</dbReference>
<evidence type="ECO:0000313" key="7">
    <source>
        <dbReference type="Proteomes" id="UP001500507"/>
    </source>
</evidence>
<keyword evidence="4 5" id="KW-0472">Membrane</keyword>
<reference evidence="6 7" key="1">
    <citation type="journal article" date="2019" name="Int. J. Syst. Evol. Microbiol.">
        <title>The Global Catalogue of Microorganisms (GCM) 10K type strain sequencing project: providing services to taxonomists for standard genome sequencing and annotation.</title>
        <authorList>
            <consortium name="The Broad Institute Genomics Platform"/>
            <consortium name="The Broad Institute Genome Sequencing Center for Infectious Disease"/>
            <person name="Wu L."/>
            <person name="Ma J."/>
        </authorList>
    </citation>
    <scope>NUCLEOTIDE SEQUENCE [LARGE SCALE GENOMIC DNA]</scope>
    <source>
        <strain evidence="6 7">JCM 16082</strain>
    </source>
</reference>
<comment type="subcellular location">
    <subcellularLocation>
        <location evidence="1">Membrane</location>
        <topology evidence="1">Multi-pass membrane protein</topology>
    </subcellularLocation>
</comment>
<feature type="transmembrane region" description="Helical" evidence="5">
    <location>
        <begin position="16"/>
        <end position="34"/>
    </location>
</feature>
<evidence type="ECO:0000256" key="3">
    <source>
        <dbReference type="ARBA" id="ARBA00022989"/>
    </source>
</evidence>
<evidence type="ECO:0000256" key="1">
    <source>
        <dbReference type="ARBA" id="ARBA00004141"/>
    </source>
</evidence>
<evidence type="ECO:0000256" key="4">
    <source>
        <dbReference type="ARBA" id="ARBA00023136"/>
    </source>
</evidence>
<dbReference type="InterPro" id="IPR032808">
    <property type="entry name" value="DoxX"/>
</dbReference>